<proteinExistence type="predicted"/>
<dbReference type="AlphaFoldDB" id="A0A1H6VTS3"/>
<organism evidence="1 2">
    <name type="scientific">Cyclobacterium xiamenense</name>
    <dbReference type="NCBI Taxonomy" id="1297121"/>
    <lineage>
        <taxon>Bacteria</taxon>
        <taxon>Pseudomonadati</taxon>
        <taxon>Bacteroidota</taxon>
        <taxon>Cytophagia</taxon>
        <taxon>Cytophagales</taxon>
        <taxon>Cyclobacteriaceae</taxon>
        <taxon>Cyclobacterium</taxon>
    </lineage>
</organism>
<evidence type="ECO:0000313" key="1">
    <source>
        <dbReference type="EMBL" id="SEJ08051.1"/>
    </source>
</evidence>
<reference evidence="2" key="1">
    <citation type="submission" date="2016-10" db="EMBL/GenBank/DDBJ databases">
        <authorList>
            <person name="Varghese N."/>
            <person name="Submissions S."/>
        </authorList>
    </citation>
    <scope>NUCLEOTIDE SEQUENCE [LARGE SCALE GENOMIC DNA]</scope>
    <source>
        <strain evidence="2">IBRC-M 10761</strain>
    </source>
</reference>
<dbReference type="Gene3D" id="3.40.50.300">
    <property type="entry name" value="P-loop containing nucleotide triphosphate hydrolases"/>
    <property type="match status" value="1"/>
</dbReference>
<protein>
    <submittedName>
        <fullName evidence="1">Uncharacterized protein</fullName>
    </submittedName>
</protein>
<name>A0A1H6VTS3_9BACT</name>
<evidence type="ECO:0000313" key="2">
    <source>
        <dbReference type="Proteomes" id="UP000199403"/>
    </source>
</evidence>
<dbReference type="SUPFAM" id="SSF52540">
    <property type="entry name" value="P-loop containing nucleoside triphosphate hydrolases"/>
    <property type="match status" value="1"/>
</dbReference>
<sequence>MYVLEGLTRLRQVCDATNLVSHTEEMEASAKIDLLLEHVKEKTGDHKLLVFSQFVKMLDIV</sequence>
<accession>A0A1H6VTS3</accession>
<dbReference type="Proteomes" id="UP000199403">
    <property type="component" value="Unassembled WGS sequence"/>
</dbReference>
<dbReference type="InterPro" id="IPR027417">
    <property type="entry name" value="P-loop_NTPase"/>
</dbReference>
<dbReference type="STRING" id="1416801.SAMN05192553_102287"/>
<dbReference type="EMBL" id="FNZH01000002">
    <property type="protein sequence ID" value="SEJ08051.1"/>
    <property type="molecule type" value="Genomic_DNA"/>
</dbReference>
<gene>
    <name evidence="1" type="ORF">SAMN05192553_102287</name>
</gene>
<keyword evidence="2" id="KW-1185">Reference proteome</keyword>